<feature type="domain" description="ABC transporter" evidence="11">
    <location>
        <begin position="259"/>
        <end position="488"/>
    </location>
</feature>
<keyword evidence="7" id="KW-0067">ATP-binding</keyword>
<evidence type="ECO:0000256" key="5">
    <source>
        <dbReference type="ARBA" id="ARBA00022737"/>
    </source>
</evidence>
<dbReference type="RefSeq" id="WP_069980335.1">
    <property type="nucleotide sequence ID" value="NZ_CP017269.1"/>
</dbReference>
<dbReference type="GO" id="GO:0005524">
    <property type="term" value="F:ATP binding"/>
    <property type="evidence" value="ECO:0007669"/>
    <property type="project" value="UniProtKB-KW"/>
</dbReference>
<dbReference type="SMART" id="SM00382">
    <property type="entry name" value="AAA"/>
    <property type="match status" value="2"/>
</dbReference>
<dbReference type="Pfam" id="PF00005">
    <property type="entry name" value="ABC_tran"/>
    <property type="match status" value="2"/>
</dbReference>
<dbReference type="InterPro" id="IPR015856">
    <property type="entry name" value="ABC_transpr_CbiO/EcfA_su"/>
</dbReference>
<organism evidence="12 13">
    <name type="scientific">Geosporobacter ferrireducens</name>
    <dbReference type="NCBI Taxonomy" id="1424294"/>
    <lineage>
        <taxon>Bacteria</taxon>
        <taxon>Bacillati</taxon>
        <taxon>Bacillota</taxon>
        <taxon>Clostridia</taxon>
        <taxon>Peptostreptococcales</taxon>
        <taxon>Thermotaleaceae</taxon>
        <taxon>Geosporobacter</taxon>
    </lineage>
</organism>
<dbReference type="GO" id="GO:0016887">
    <property type="term" value="F:ATP hydrolysis activity"/>
    <property type="evidence" value="ECO:0007669"/>
    <property type="project" value="InterPro"/>
</dbReference>
<protein>
    <submittedName>
        <fullName evidence="12">ABC transporter</fullName>
    </submittedName>
</protein>
<feature type="domain" description="ABC transporter" evidence="11">
    <location>
        <begin position="2"/>
        <end position="242"/>
    </location>
</feature>
<accession>A0A1D8GM82</accession>
<evidence type="ECO:0000256" key="2">
    <source>
        <dbReference type="ARBA" id="ARBA00005417"/>
    </source>
</evidence>
<dbReference type="InterPro" id="IPR017871">
    <property type="entry name" value="ABC_transporter-like_CS"/>
</dbReference>
<evidence type="ECO:0000259" key="11">
    <source>
        <dbReference type="PROSITE" id="PS50893"/>
    </source>
</evidence>
<comment type="similarity">
    <text evidence="2">Belongs to the ABC transporter superfamily.</text>
</comment>
<evidence type="ECO:0000256" key="3">
    <source>
        <dbReference type="ARBA" id="ARBA00022448"/>
    </source>
</evidence>
<evidence type="ECO:0000256" key="10">
    <source>
        <dbReference type="ARBA" id="ARBA00025157"/>
    </source>
</evidence>
<evidence type="ECO:0000313" key="12">
    <source>
        <dbReference type="EMBL" id="AOT72020.1"/>
    </source>
</evidence>
<sequence>MIELKNVSFSYSQGQKENGLYDINVTIQRGEVVLLCGESGCGKTTLTRLINGLIPNYYEGSLAGEVRINGRPVNKLPLYETAKMVGSVFQNPRSQFFNVDTTSELAFGCENRGLPEEEIRERIGEAVSDFKMEGLMGRSIFQLSGGEKQKIACASVSTTHPDIFVLDEPSSNLDTASIEELRRLMGLWKSKGKTIIIAEHRLYFMRELVDRVLYMKNGKIEKEFHSEQIKAMNLAKLSTMGLRPLFLEGLKRDPKTIPLKPEDLWLSDFVFSYKHKSSAIRIDSLTAPKGSIVAVIGHNGAGKSTFARCLCGLEKNCTGTLSFGDVTYKGRERLKRCCMVMQDVNHQLFTESVLDEILLSMDEGDPAKAESILNSLDLLPLKDLHPMSLSGGQKQRVAIASAIASEKEIILFDEPTSGLDLRHMREVAHNLEQLQQMGKTLFVISHDLELILASCTHVLHFEKGSVIDNYPLNDKGEKKLLSFFIRNHQEQANHYDVQCI</sequence>
<keyword evidence="9" id="KW-0472">Membrane</keyword>
<dbReference type="EMBL" id="CP017269">
    <property type="protein sequence ID" value="AOT72020.1"/>
    <property type="molecule type" value="Genomic_DNA"/>
</dbReference>
<evidence type="ECO:0000256" key="7">
    <source>
        <dbReference type="ARBA" id="ARBA00022840"/>
    </source>
</evidence>
<evidence type="ECO:0000256" key="8">
    <source>
        <dbReference type="ARBA" id="ARBA00022967"/>
    </source>
</evidence>
<dbReference type="GO" id="GO:0042626">
    <property type="term" value="F:ATPase-coupled transmembrane transporter activity"/>
    <property type="evidence" value="ECO:0007669"/>
    <property type="project" value="TreeGrafter"/>
</dbReference>
<dbReference type="InterPro" id="IPR027417">
    <property type="entry name" value="P-loop_NTPase"/>
</dbReference>
<keyword evidence="5" id="KW-0677">Repeat</keyword>
<dbReference type="PANTHER" id="PTHR43553:SF23">
    <property type="entry name" value="ABC TRANSPORTER ATP-BINDING COMPONENT"/>
    <property type="match status" value="1"/>
</dbReference>
<dbReference type="AlphaFoldDB" id="A0A1D8GM82"/>
<dbReference type="PROSITE" id="PS50893">
    <property type="entry name" value="ABC_TRANSPORTER_2"/>
    <property type="match status" value="2"/>
</dbReference>
<dbReference type="Gene3D" id="3.40.50.300">
    <property type="entry name" value="P-loop containing nucleotide triphosphate hydrolases"/>
    <property type="match status" value="2"/>
</dbReference>
<keyword evidence="6" id="KW-0547">Nucleotide-binding</keyword>
<evidence type="ECO:0000256" key="9">
    <source>
        <dbReference type="ARBA" id="ARBA00023136"/>
    </source>
</evidence>
<evidence type="ECO:0000313" key="13">
    <source>
        <dbReference type="Proteomes" id="UP000095743"/>
    </source>
</evidence>
<dbReference type="CDD" id="cd03226">
    <property type="entry name" value="ABC_cobalt_CbiO_domain2"/>
    <property type="match status" value="1"/>
</dbReference>
<evidence type="ECO:0000256" key="1">
    <source>
        <dbReference type="ARBA" id="ARBA00004202"/>
    </source>
</evidence>
<keyword evidence="3" id="KW-0813">Transport</keyword>
<dbReference type="KEGG" id="gfe:Gferi_22265"/>
<comment type="function">
    <text evidence="10">Probably part of an ABC transporter complex. Responsible for energy coupling to the transport system.</text>
</comment>
<keyword evidence="13" id="KW-1185">Reference proteome</keyword>
<comment type="subcellular location">
    <subcellularLocation>
        <location evidence="1">Cell membrane</location>
        <topology evidence="1">Peripheral membrane protein</topology>
    </subcellularLocation>
</comment>
<dbReference type="PROSITE" id="PS00211">
    <property type="entry name" value="ABC_TRANSPORTER_1"/>
    <property type="match status" value="1"/>
</dbReference>
<name>A0A1D8GM82_9FIRM</name>
<dbReference type="OrthoDB" id="501320at2"/>
<dbReference type="SUPFAM" id="SSF52540">
    <property type="entry name" value="P-loop containing nucleoside triphosphate hydrolases"/>
    <property type="match status" value="2"/>
</dbReference>
<keyword evidence="4" id="KW-1003">Cell membrane</keyword>
<dbReference type="PANTHER" id="PTHR43553">
    <property type="entry name" value="HEAVY METAL TRANSPORTER"/>
    <property type="match status" value="1"/>
</dbReference>
<dbReference type="InterPro" id="IPR003439">
    <property type="entry name" value="ABC_transporter-like_ATP-bd"/>
</dbReference>
<gene>
    <name evidence="12" type="ORF">Gferi_22265</name>
</gene>
<dbReference type="GO" id="GO:0043190">
    <property type="term" value="C:ATP-binding cassette (ABC) transporter complex"/>
    <property type="evidence" value="ECO:0007669"/>
    <property type="project" value="TreeGrafter"/>
</dbReference>
<keyword evidence="8" id="KW-1278">Translocase</keyword>
<dbReference type="STRING" id="1424294.Gferi_22265"/>
<dbReference type="Proteomes" id="UP000095743">
    <property type="component" value="Chromosome"/>
</dbReference>
<dbReference type="InterPro" id="IPR003593">
    <property type="entry name" value="AAA+_ATPase"/>
</dbReference>
<reference evidence="12 13" key="1">
    <citation type="submission" date="2016-09" db="EMBL/GenBank/DDBJ databases">
        <title>Genomic analysis reveals versatility of anaerobic energy metabolism of Geosporobacter ferrireducens IRF9 of phylum Firmicutes.</title>
        <authorList>
            <person name="Kim S.-J."/>
        </authorList>
    </citation>
    <scope>NUCLEOTIDE SEQUENCE [LARGE SCALE GENOMIC DNA]</scope>
    <source>
        <strain evidence="12 13">IRF9</strain>
    </source>
</reference>
<dbReference type="InterPro" id="IPR050095">
    <property type="entry name" value="ECF_ABC_transporter_ATP-bd"/>
</dbReference>
<proteinExistence type="inferred from homology"/>
<dbReference type="CDD" id="cd03225">
    <property type="entry name" value="ABC_cobalt_CbiO_domain1"/>
    <property type="match status" value="1"/>
</dbReference>
<evidence type="ECO:0000256" key="6">
    <source>
        <dbReference type="ARBA" id="ARBA00022741"/>
    </source>
</evidence>
<evidence type="ECO:0000256" key="4">
    <source>
        <dbReference type="ARBA" id="ARBA00022475"/>
    </source>
</evidence>